<gene>
    <name evidence="1" type="ORF">LEP1GSC179_0299</name>
</gene>
<comment type="caution">
    <text evidence="1">The sequence shown here is derived from an EMBL/GenBank/DDBJ whole genome shotgun (WGS) entry which is preliminary data.</text>
</comment>
<keyword evidence="2" id="KW-1185">Reference proteome</keyword>
<dbReference type="EMBL" id="AHON02000087">
    <property type="protein sequence ID" value="EKO31939.1"/>
    <property type="molecule type" value="Genomic_DNA"/>
</dbReference>
<dbReference type="AlphaFoldDB" id="A0A0E2BAM6"/>
<sequence length="38" mass="4458">MNFSFDGRKTKVSRKHSIRKTFSDFLPKNERSTLDGIL</sequence>
<organism evidence="1 2">
    <name type="scientific">Leptospira santarosai str. MOR084</name>
    <dbReference type="NCBI Taxonomy" id="1049984"/>
    <lineage>
        <taxon>Bacteria</taxon>
        <taxon>Pseudomonadati</taxon>
        <taxon>Spirochaetota</taxon>
        <taxon>Spirochaetia</taxon>
        <taxon>Leptospirales</taxon>
        <taxon>Leptospiraceae</taxon>
        <taxon>Leptospira</taxon>
    </lineage>
</organism>
<evidence type="ECO:0000313" key="2">
    <source>
        <dbReference type="Proteomes" id="UP000006329"/>
    </source>
</evidence>
<proteinExistence type="predicted"/>
<evidence type="ECO:0000313" key="1">
    <source>
        <dbReference type="EMBL" id="EKO31939.1"/>
    </source>
</evidence>
<name>A0A0E2BAM6_9LEPT</name>
<reference evidence="1" key="1">
    <citation type="submission" date="2012-10" db="EMBL/GenBank/DDBJ databases">
        <authorList>
            <person name="Harkins D.M."/>
            <person name="Durkin A.S."/>
            <person name="Brinkac L.M."/>
            <person name="Haft D.H."/>
            <person name="Selengut J.D."/>
            <person name="Sanka R."/>
            <person name="DePew J."/>
            <person name="Purushe J."/>
            <person name="Matthias M.A."/>
            <person name="Vinetz J.M."/>
            <person name="Sutton G.G."/>
            <person name="Nierman W.C."/>
            <person name="Fouts D.E."/>
        </authorList>
    </citation>
    <scope>NUCLEOTIDE SEQUENCE [LARGE SCALE GENOMIC DNA]</scope>
    <source>
        <strain evidence="1">MOR084</strain>
    </source>
</reference>
<protein>
    <submittedName>
        <fullName evidence="1">Uncharacterized protein</fullName>
    </submittedName>
</protein>
<dbReference type="Proteomes" id="UP000006329">
    <property type="component" value="Unassembled WGS sequence"/>
</dbReference>
<accession>A0A0E2BAM6</accession>